<sequence length="83" mass="9218">MKLDSWRHKVRPPDIGRVDAPGLRDTRNPVDWVTVFEEGEGWAVLVRRGAPYEGSSAVLSWQDGIILALPAVRARDVGVPQQT</sequence>
<protein>
    <submittedName>
        <fullName evidence="1">Uncharacterized protein</fullName>
    </submittedName>
</protein>
<dbReference type="KEGG" id="phs:C2L64_35550"/>
<dbReference type="AlphaFoldDB" id="A0AAN1MNH3"/>
<evidence type="ECO:0000313" key="2">
    <source>
        <dbReference type="Proteomes" id="UP000236649"/>
    </source>
</evidence>
<dbReference type="Proteomes" id="UP000236649">
    <property type="component" value="Chromosome 3"/>
</dbReference>
<evidence type="ECO:0000313" key="1">
    <source>
        <dbReference type="EMBL" id="AUT73660.1"/>
    </source>
</evidence>
<accession>A0AAN1MNH3</accession>
<name>A0AAN1MNH3_9BURK</name>
<dbReference type="EMBL" id="CP026107">
    <property type="protein sequence ID" value="AUT73660.1"/>
    <property type="molecule type" value="Genomic_DNA"/>
</dbReference>
<proteinExistence type="predicted"/>
<organism evidence="1 2">
    <name type="scientific">Paraburkholderia hospita</name>
    <dbReference type="NCBI Taxonomy" id="169430"/>
    <lineage>
        <taxon>Bacteria</taxon>
        <taxon>Pseudomonadati</taxon>
        <taxon>Pseudomonadota</taxon>
        <taxon>Betaproteobacteria</taxon>
        <taxon>Burkholderiales</taxon>
        <taxon>Burkholderiaceae</taxon>
        <taxon>Paraburkholderia</taxon>
    </lineage>
</organism>
<gene>
    <name evidence="1" type="ORF">C2L64_35550</name>
</gene>
<reference evidence="1 2" key="1">
    <citation type="submission" date="2018-01" db="EMBL/GenBank/DDBJ databases">
        <title>Species boundaries and ecological features among Paraburkholderia terrae DSMZ17804T, P. hospita DSMZ17164T and P. caribensis DSMZ13236T.</title>
        <authorList>
            <person name="Pratama A.A."/>
        </authorList>
    </citation>
    <scope>NUCLEOTIDE SEQUENCE [LARGE SCALE GENOMIC DNA]</scope>
    <source>
        <strain evidence="1 2">DSM 17164</strain>
    </source>
</reference>